<keyword evidence="3" id="KW-1185">Reference proteome</keyword>
<name>A0ABP0AJ06_PIPNA</name>
<dbReference type="Proteomes" id="UP001314169">
    <property type="component" value="Chromosome 8"/>
</dbReference>
<reference evidence="2" key="1">
    <citation type="submission" date="2023-12" db="EMBL/GenBank/DDBJ databases">
        <authorList>
            <person name="Brown T."/>
        </authorList>
    </citation>
    <scope>NUCLEOTIDE SEQUENCE</scope>
</reference>
<proteinExistence type="predicted"/>
<evidence type="ECO:0000256" key="1">
    <source>
        <dbReference type="SAM" id="MobiDB-lite"/>
    </source>
</evidence>
<protein>
    <submittedName>
        <fullName evidence="2">Uncharacterized protein</fullName>
    </submittedName>
</protein>
<gene>
    <name evidence="2" type="ORF">MPIPNATIZW_LOCUS16783</name>
</gene>
<feature type="region of interest" description="Disordered" evidence="1">
    <location>
        <begin position="20"/>
        <end position="39"/>
    </location>
</feature>
<dbReference type="EMBL" id="OY882865">
    <property type="protein sequence ID" value="CAK6448477.1"/>
    <property type="molecule type" value="Genomic_DNA"/>
</dbReference>
<evidence type="ECO:0000313" key="2">
    <source>
        <dbReference type="EMBL" id="CAK6448477.1"/>
    </source>
</evidence>
<accession>A0ABP0AJ06</accession>
<sequence>MVAASQRRALFLPRGSACPADGGEVSQKNARRAAAPWSRPETLRAKEEGTNNKLIIQEANNHRERLPLTQYVTFNKRPERVQNGCPKTTPHLP</sequence>
<organism evidence="2 3">
    <name type="scientific">Pipistrellus nathusii</name>
    <name type="common">Nathusius' pipistrelle</name>
    <dbReference type="NCBI Taxonomy" id="59473"/>
    <lineage>
        <taxon>Eukaryota</taxon>
        <taxon>Metazoa</taxon>
        <taxon>Chordata</taxon>
        <taxon>Craniata</taxon>
        <taxon>Vertebrata</taxon>
        <taxon>Euteleostomi</taxon>
        <taxon>Mammalia</taxon>
        <taxon>Eutheria</taxon>
        <taxon>Laurasiatheria</taxon>
        <taxon>Chiroptera</taxon>
        <taxon>Yangochiroptera</taxon>
        <taxon>Vespertilionidae</taxon>
        <taxon>Pipistrellus</taxon>
    </lineage>
</organism>
<evidence type="ECO:0000313" key="3">
    <source>
        <dbReference type="Proteomes" id="UP001314169"/>
    </source>
</evidence>